<accession>A0AAF0Y880</accession>
<keyword evidence="4" id="KW-1185">Reference proteome</keyword>
<name>A0AAF0Y880_9TREE</name>
<feature type="region of interest" description="Disordered" evidence="1">
    <location>
        <begin position="214"/>
        <end position="236"/>
    </location>
</feature>
<feature type="transmembrane region" description="Helical" evidence="2">
    <location>
        <begin position="186"/>
        <end position="203"/>
    </location>
</feature>
<keyword evidence="2" id="KW-1133">Transmembrane helix</keyword>
<dbReference type="EMBL" id="CP086715">
    <property type="protein sequence ID" value="WOO79924.1"/>
    <property type="molecule type" value="Genomic_DNA"/>
</dbReference>
<proteinExistence type="predicted"/>
<feature type="transmembrane region" description="Helical" evidence="2">
    <location>
        <begin position="41"/>
        <end position="62"/>
    </location>
</feature>
<keyword evidence="2" id="KW-0472">Membrane</keyword>
<dbReference type="GeneID" id="87806681"/>
<dbReference type="RefSeq" id="XP_062625956.1">
    <property type="nucleotide sequence ID" value="XM_062769972.1"/>
</dbReference>
<keyword evidence="2" id="KW-0812">Transmembrane</keyword>
<dbReference type="Proteomes" id="UP000827549">
    <property type="component" value="Chromosome 2"/>
</dbReference>
<evidence type="ECO:0000256" key="2">
    <source>
        <dbReference type="SAM" id="Phobius"/>
    </source>
</evidence>
<organism evidence="3 4">
    <name type="scientific">Vanrija pseudolonga</name>
    <dbReference type="NCBI Taxonomy" id="143232"/>
    <lineage>
        <taxon>Eukaryota</taxon>
        <taxon>Fungi</taxon>
        <taxon>Dikarya</taxon>
        <taxon>Basidiomycota</taxon>
        <taxon>Agaricomycotina</taxon>
        <taxon>Tremellomycetes</taxon>
        <taxon>Trichosporonales</taxon>
        <taxon>Trichosporonaceae</taxon>
        <taxon>Vanrija</taxon>
    </lineage>
</organism>
<evidence type="ECO:0000313" key="4">
    <source>
        <dbReference type="Proteomes" id="UP000827549"/>
    </source>
</evidence>
<evidence type="ECO:0000256" key="1">
    <source>
        <dbReference type="SAM" id="MobiDB-lite"/>
    </source>
</evidence>
<feature type="transmembrane region" description="Helical" evidence="2">
    <location>
        <begin position="74"/>
        <end position="96"/>
    </location>
</feature>
<gene>
    <name evidence="3" type="ORF">LOC62_02G003438</name>
</gene>
<dbReference type="AlphaFoldDB" id="A0AAF0Y880"/>
<protein>
    <submittedName>
        <fullName evidence="3">Uncharacterized protein</fullName>
    </submittedName>
</protein>
<evidence type="ECO:0000313" key="3">
    <source>
        <dbReference type="EMBL" id="WOO79924.1"/>
    </source>
</evidence>
<reference evidence="3" key="1">
    <citation type="submission" date="2023-10" db="EMBL/GenBank/DDBJ databases">
        <authorList>
            <person name="Noh H."/>
        </authorList>
    </citation>
    <scope>NUCLEOTIDE SEQUENCE</scope>
    <source>
        <strain evidence="3">DUCC4014</strain>
    </source>
</reference>
<sequence length="236" mass="26190">MFAARLGPLLAMSWYDSPSAPSPSPTSPTPRLRARTTLQRLSHASLTAIFFTVLAKLGYLVFMGETILAEFFHAVFLLGLAAQIVLAWCGLGYALYRRQTPMRRWIIQLAVLLSWDQIAGPAVLVSARRMQRQLAAHTSGMADAKLGWEQQPGENGWTETDDYWAPELGNDAKHLGGQPLLHLKPGTFLFIISFVALVGYGGYRMAERVYANPRDDSDSFSEAGSVEEQVEKMRLD</sequence>